<dbReference type="OMA" id="CHLHCLQ"/>
<dbReference type="GO" id="GO:0005886">
    <property type="term" value="C:plasma membrane"/>
    <property type="evidence" value="ECO:0007669"/>
    <property type="project" value="UniProtKB-SubCell"/>
</dbReference>
<dbReference type="GO" id="GO:0005640">
    <property type="term" value="C:nuclear outer membrane"/>
    <property type="evidence" value="ECO:0007669"/>
    <property type="project" value="UniProtKB-SubCell"/>
</dbReference>
<dbReference type="Proteomes" id="UP000000539">
    <property type="component" value="Chromosome 6"/>
</dbReference>
<evidence type="ECO:0000256" key="11">
    <source>
        <dbReference type="ARBA" id="ARBA00023136"/>
    </source>
</evidence>
<dbReference type="PRINTS" id="PR02107">
    <property type="entry name" value="INOS145TPRIP"/>
</dbReference>
<proteinExistence type="inferred from homology"/>
<dbReference type="InterPro" id="IPR046906">
    <property type="entry name" value="Mab-21_HhH/H2TH-like"/>
</dbReference>
<evidence type="ECO:0000256" key="3">
    <source>
        <dbReference type="ARBA" id="ARBA00004494"/>
    </source>
</evidence>
<evidence type="ECO:0000256" key="1">
    <source>
        <dbReference type="ARBA" id="ARBA00003856"/>
    </source>
</evidence>
<dbReference type="GeneID" id="428979"/>
<name>A0A8V0ZI81_CHICK</name>
<evidence type="ECO:0000256" key="12">
    <source>
        <dbReference type="ARBA" id="ARBA00023180"/>
    </source>
</evidence>
<keyword evidence="17" id="KW-1185">Reference proteome</keyword>
<dbReference type="Gene3D" id="3.30.460.90">
    <property type="match status" value="1"/>
</dbReference>
<dbReference type="CTD" id="85450"/>
<dbReference type="FunFam" id="1.10.1410.40:FF:000008">
    <property type="entry name" value="Inositol 1,4,5-trisphosphate receptor-interacting protein"/>
    <property type="match status" value="1"/>
</dbReference>
<dbReference type="GO" id="GO:0004860">
    <property type="term" value="F:protein kinase inhibitor activity"/>
    <property type="evidence" value="ECO:0000318"/>
    <property type="project" value="GO_Central"/>
</dbReference>
<dbReference type="GeneTree" id="ENSGT01050000244827"/>
<evidence type="ECO:0000256" key="8">
    <source>
        <dbReference type="ARBA" id="ARBA00022729"/>
    </source>
</evidence>
<sequence length="602" mass="68932">MPKGNLFSVATGRESWSSQKLSNEGIRLGRPETSKFGICFFPAIKSKRSEGTAMPMGIFRVCLVVITAIVNHPLLFPKENGTVLENTEEIIQKMKEREEILRLEKLRLEQEIEGQEAAQKVLEKAAKVVEDVKEEKVQWDMWTALSMVIFLLIELWRQDFQEGNWQDTGADEDDMAVLGKAFKGVAFPDKAILASFYEKRILGTTGDMARMREMVEGFADDLLEALRSVCNRDADMEVEDCMGVGSMYENWRVRKPFVCDLIVPFAPPEPYCFRSQIWCSGDSFPPDEQGYGTIKVCRADEDETGCICDKTKLGEDMLCLLHSQGNTTRLSSEMEDLLCFKNTQYLDADQVMKWFQIAVTKAWNKISHKYEFDLSFSLLDSPGALKIKFRSGKSIAFNLTPVVQYENSDVYFISHFPRNCLAADLPSSTHWFLTFAVYERRFIQMISKMLPANACHVSCLQILSFLHGKQCSLTGPSGLTNYHLKTVLLHLLQTRPSQDWAPEKLEARLQDMLKFLEKCLHEKKLYHFFIGNGKVPAELGFPIIFQRAEPLNLFRPFVLHRDVYRKTIDTFHEMLRNTSALISEYMVHIPHVQTNGIHKESV</sequence>
<evidence type="ECO:0000256" key="10">
    <source>
        <dbReference type="ARBA" id="ARBA00023054"/>
    </source>
</evidence>
<evidence type="ECO:0000313" key="17">
    <source>
        <dbReference type="Proteomes" id="UP000000539"/>
    </source>
</evidence>
<feature type="coiled-coil region" evidence="14">
    <location>
        <begin position="84"/>
        <end position="135"/>
    </location>
</feature>
<dbReference type="PANTHER" id="PTHR10656">
    <property type="entry name" value="CELL FATE DETERMINING PROTEIN MAB21-RELATED"/>
    <property type="match status" value="1"/>
</dbReference>
<evidence type="ECO:0000313" key="16">
    <source>
        <dbReference type="Ensembl" id="ENSGALP00010031019.1"/>
    </source>
</evidence>
<protein>
    <recommendedName>
        <fullName evidence="5">Inositol 1,4,5-trisphosphate receptor-interacting protein</fullName>
    </recommendedName>
</protein>
<dbReference type="GO" id="GO:0008625">
    <property type="term" value="P:extrinsic apoptotic signaling pathway via death domain receptors"/>
    <property type="evidence" value="ECO:0007669"/>
    <property type="project" value="Ensembl"/>
</dbReference>
<dbReference type="InterPro" id="IPR026250">
    <property type="entry name" value="ITPRIP-like"/>
</dbReference>
<evidence type="ECO:0000256" key="6">
    <source>
        <dbReference type="ARBA" id="ARBA00022475"/>
    </source>
</evidence>
<evidence type="ECO:0000256" key="5">
    <source>
        <dbReference type="ARBA" id="ARBA00019443"/>
    </source>
</evidence>
<comment type="subcellular location">
    <subcellularLocation>
        <location evidence="2">Cell membrane</location>
        <topology evidence="2">Single-pass type I membrane protein</topology>
    </subcellularLocation>
    <subcellularLocation>
        <location evidence="3">Nucleus outer membrane</location>
        <topology evidence="3">Single-pass type I membrane protein</topology>
    </subcellularLocation>
</comment>
<keyword evidence="13" id="KW-0539">Nucleus</keyword>
<gene>
    <name evidence="16" type="primary">ITPRIP</name>
</gene>
<reference evidence="16" key="2">
    <citation type="submission" date="2025-08" db="UniProtKB">
        <authorList>
            <consortium name="Ensembl"/>
        </authorList>
    </citation>
    <scope>IDENTIFICATION</scope>
    <source>
        <strain evidence="16">broiler</strain>
    </source>
</reference>
<organism evidence="16 17">
    <name type="scientific">Gallus gallus</name>
    <name type="common">Chicken</name>
    <dbReference type="NCBI Taxonomy" id="9031"/>
    <lineage>
        <taxon>Eukaryota</taxon>
        <taxon>Metazoa</taxon>
        <taxon>Chordata</taxon>
        <taxon>Craniata</taxon>
        <taxon>Vertebrata</taxon>
        <taxon>Euteleostomi</taxon>
        <taxon>Archelosauria</taxon>
        <taxon>Archosauria</taxon>
        <taxon>Dinosauria</taxon>
        <taxon>Saurischia</taxon>
        <taxon>Theropoda</taxon>
        <taxon>Coelurosauria</taxon>
        <taxon>Aves</taxon>
        <taxon>Neognathae</taxon>
        <taxon>Galloanserae</taxon>
        <taxon>Galliformes</taxon>
        <taxon>Phasianidae</taxon>
        <taxon>Phasianinae</taxon>
        <taxon>Gallus</taxon>
    </lineage>
</organism>
<evidence type="ECO:0000259" key="15">
    <source>
        <dbReference type="Pfam" id="PF20266"/>
    </source>
</evidence>
<accession>A0A8V0ZI81</accession>
<comment type="function">
    <text evidence="1">Enhances Ca(2+)-mediated inhibition of inositol 1,4,5-triphosphate receptor (ITPR) Ca(2+) release.</text>
</comment>
<dbReference type="GO" id="GO:1902042">
    <property type="term" value="P:negative regulation of extrinsic apoptotic signaling pathway via death domain receptors"/>
    <property type="evidence" value="ECO:0007669"/>
    <property type="project" value="Ensembl"/>
</dbReference>
<comment type="similarity">
    <text evidence="4">Belongs to the ITPRIP family.</text>
</comment>
<dbReference type="Ensembl" id="ENSGALT00010051973.1">
    <property type="protein sequence ID" value="ENSGALP00010031019.1"/>
    <property type="gene ID" value="ENSGALG00010021439.1"/>
</dbReference>
<evidence type="ECO:0000256" key="4">
    <source>
        <dbReference type="ARBA" id="ARBA00005554"/>
    </source>
</evidence>
<keyword evidence="6" id="KW-1003">Cell membrane</keyword>
<feature type="domain" description="Mab-21-like HhH/H2TH-like" evidence="15">
    <location>
        <begin position="457"/>
        <end position="530"/>
    </location>
</feature>
<evidence type="ECO:0000256" key="13">
    <source>
        <dbReference type="ARBA" id="ARBA00023242"/>
    </source>
</evidence>
<dbReference type="SMART" id="SM01265">
    <property type="entry name" value="Mab-21"/>
    <property type="match status" value="1"/>
</dbReference>
<dbReference type="InterPro" id="IPR024810">
    <property type="entry name" value="MAB21L/cGLR"/>
</dbReference>
<keyword evidence="12" id="KW-0325">Glycoprotein</keyword>
<keyword evidence="9" id="KW-1133">Transmembrane helix</keyword>
<reference evidence="16" key="3">
    <citation type="submission" date="2025-09" db="UniProtKB">
        <authorList>
            <consortium name="Ensembl"/>
        </authorList>
    </citation>
    <scope>IDENTIFICATION</scope>
    <source>
        <strain evidence="16">broiler</strain>
    </source>
</reference>
<dbReference type="GO" id="GO:0016020">
    <property type="term" value="C:membrane"/>
    <property type="evidence" value="ECO:0000318"/>
    <property type="project" value="GO_Central"/>
</dbReference>
<dbReference type="AlphaFoldDB" id="A0A8V0ZI81"/>
<dbReference type="FunCoup" id="A0A8V0ZI81">
    <property type="interactions" value="967"/>
</dbReference>
<dbReference type="OrthoDB" id="9923553at2759"/>
<dbReference type="KEGG" id="gga:428979"/>
<dbReference type="Gene3D" id="1.10.1410.40">
    <property type="match status" value="1"/>
</dbReference>
<keyword evidence="10 14" id="KW-0175">Coiled coil</keyword>
<keyword evidence="11" id="KW-0472">Membrane</keyword>
<reference evidence="16" key="1">
    <citation type="submission" date="2020-11" db="EMBL/GenBank/DDBJ databases">
        <title>Gallus gallus (Chicken) genome, bGalGal1, GRCg7b, maternal haplotype autosomes + Z &amp; W.</title>
        <authorList>
            <person name="Warren W."/>
            <person name="Formenti G."/>
            <person name="Fedrigo O."/>
            <person name="Haase B."/>
            <person name="Mountcastle J."/>
            <person name="Balacco J."/>
            <person name="Tracey A."/>
            <person name="Schneider V."/>
            <person name="Okimoto R."/>
            <person name="Cheng H."/>
            <person name="Hawken R."/>
            <person name="Howe K."/>
            <person name="Jarvis E.D."/>
        </authorList>
    </citation>
    <scope>NUCLEOTIDE SEQUENCE [LARGE SCALE GENOMIC DNA]</scope>
    <source>
        <strain evidence="16">Broiler</strain>
    </source>
</reference>
<dbReference type="Pfam" id="PF20266">
    <property type="entry name" value="Mab-21_C"/>
    <property type="match status" value="1"/>
</dbReference>
<evidence type="ECO:0000256" key="9">
    <source>
        <dbReference type="ARBA" id="ARBA00022989"/>
    </source>
</evidence>
<keyword evidence="8" id="KW-0732">Signal</keyword>
<keyword evidence="7" id="KW-0812">Transmembrane</keyword>
<evidence type="ECO:0000256" key="7">
    <source>
        <dbReference type="ARBA" id="ARBA00022692"/>
    </source>
</evidence>
<evidence type="ECO:0000256" key="2">
    <source>
        <dbReference type="ARBA" id="ARBA00004251"/>
    </source>
</evidence>
<evidence type="ECO:0000256" key="14">
    <source>
        <dbReference type="SAM" id="Coils"/>
    </source>
</evidence>
<dbReference type="RefSeq" id="XP_004942325.3">
    <property type="nucleotide sequence ID" value="XM_004942268.5"/>
</dbReference>
<dbReference type="PANTHER" id="PTHR10656:SF8">
    <property type="entry name" value="INOSITOL 1,4,5-TRISPHOSPHATE RECEPTOR-INTERACTING PROTEIN"/>
    <property type="match status" value="1"/>
</dbReference>